<protein>
    <recommendedName>
        <fullName evidence="8">Dihydrodipicolinate synthase</fullName>
    </recommendedName>
</protein>
<sequence length="303" mass="32225">MSKMNWQGVLSAVITPFNETGAIDQKALTAHLDRLLQAGINGFVVSGSTGEYYSMSIEERKNLFKLIADGYKGKATLVAGTSSLNHADTLDLTKYAKSIGYDGCMVLPPVYCLPTPAEIKAAIGEVAEIGLPVMLYNNPGRVGVGLSPSLTAELADIPNVAAYKESARDLYAVAQTYYLTRDKLQHFAGLEPYLSSLLSRGAAGSVSTISNICPAEVVATYNAYRAGDLAEVSRNQQIIDQLYHLMASSGLSNFAFVKAGMAALGLNGGTVRRPHLAADKAKVSEIGKGIEKIYATANKPLPK</sequence>
<dbReference type="SUPFAM" id="SSF51569">
    <property type="entry name" value="Aldolase"/>
    <property type="match status" value="1"/>
</dbReference>
<evidence type="ECO:0000256" key="5">
    <source>
        <dbReference type="PIRSR" id="PIRSR001365-2"/>
    </source>
</evidence>
<dbReference type="PANTHER" id="PTHR12128:SF66">
    <property type="entry name" value="4-HYDROXY-2-OXOGLUTARATE ALDOLASE, MITOCHONDRIAL"/>
    <property type="match status" value="1"/>
</dbReference>
<organism evidence="6 7">
    <name type="scientific">Advenella kashmirensis W13003</name>
    <dbReference type="NCBI Taxonomy" id="1424334"/>
    <lineage>
        <taxon>Bacteria</taxon>
        <taxon>Pseudomonadati</taxon>
        <taxon>Pseudomonadota</taxon>
        <taxon>Betaproteobacteria</taxon>
        <taxon>Burkholderiales</taxon>
        <taxon>Alcaligenaceae</taxon>
    </lineage>
</organism>
<dbReference type="GO" id="GO:0008840">
    <property type="term" value="F:4-hydroxy-tetrahydrodipicolinate synthase activity"/>
    <property type="evidence" value="ECO:0007669"/>
    <property type="project" value="TreeGrafter"/>
</dbReference>
<dbReference type="RefSeq" id="WP_024003243.1">
    <property type="nucleotide sequence ID" value="NZ_KI650979.1"/>
</dbReference>
<dbReference type="OrthoDB" id="199953at2"/>
<dbReference type="EMBL" id="AYXT01000001">
    <property type="protein sequence ID" value="ETF04630.1"/>
    <property type="molecule type" value="Genomic_DNA"/>
</dbReference>
<keyword evidence="7" id="KW-1185">Reference proteome</keyword>
<evidence type="ECO:0000256" key="1">
    <source>
        <dbReference type="ARBA" id="ARBA00007592"/>
    </source>
</evidence>
<reference evidence="6 7" key="1">
    <citation type="journal article" date="2014" name="Genome Announc.">
        <title>Draft Genome Sequence of Advenella kashmirensis Strain W13003, a Polycyclic Aromatic Hydrocarbon-Degrading Bacterium.</title>
        <authorList>
            <person name="Wang X."/>
            <person name="Jin D."/>
            <person name="Zhou L."/>
            <person name="Wu L."/>
            <person name="An W."/>
            <person name="Zhao L."/>
        </authorList>
    </citation>
    <scope>NUCLEOTIDE SEQUENCE [LARGE SCALE GENOMIC DNA]</scope>
    <source>
        <strain evidence="6 7">W13003</strain>
    </source>
</reference>
<evidence type="ECO:0000313" key="7">
    <source>
        <dbReference type="Proteomes" id="UP000018733"/>
    </source>
</evidence>
<accession>V8QZ92</accession>
<proteinExistence type="inferred from homology"/>
<gene>
    <name evidence="6" type="ORF">W822_00860</name>
</gene>
<feature type="active site" description="Proton donor/acceptor" evidence="4">
    <location>
        <position position="136"/>
    </location>
</feature>
<dbReference type="InterPro" id="IPR013785">
    <property type="entry name" value="Aldolase_TIM"/>
</dbReference>
<comment type="similarity">
    <text evidence="1 3">Belongs to the DapA family.</text>
</comment>
<evidence type="ECO:0000256" key="3">
    <source>
        <dbReference type="PIRNR" id="PIRNR001365"/>
    </source>
</evidence>
<dbReference type="InterPro" id="IPR002220">
    <property type="entry name" value="DapA-like"/>
</dbReference>
<dbReference type="PANTHER" id="PTHR12128">
    <property type="entry name" value="DIHYDRODIPICOLINATE SYNTHASE"/>
    <property type="match status" value="1"/>
</dbReference>
<dbReference type="Gene3D" id="3.20.20.70">
    <property type="entry name" value="Aldolase class I"/>
    <property type="match status" value="1"/>
</dbReference>
<evidence type="ECO:0000256" key="2">
    <source>
        <dbReference type="ARBA" id="ARBA00023239"/>
    </source>
</evidence>
<keyword evidence="2 3" id="KW-0456">Lyase</keyword>
<feature type="binding site" evidence="5">
    <location>
        <position position="49"/>
    </location>
    <ligand>
        <name>pyruvate</name>
        <dbReference type="ChEBI" id="CHEBI:15361"/>
    </ligand>
</feature>
<dbReference type="Proteomes" id="UP000018733">
    <property type="component" value="Unassembled WGS sequence"/>
</dbReference>
<dbReference type="PRINTS" id="PR00146">
    <property type="entry name" value="DHPICSNTHASE"/>
</dbReference>
<dbReference type="CDD" id="cd00408">
    <property type="entry name" value="DHDPS-like"/>
    <property type="match status" value="1"/>
</dbReference>
<dbReference type="PIRSF" id="PIRSF001365">
    <property type="entry name" value="DHDPS"/>
    <property type="match status" value="1"/>
</dbReference>
<dbReference type="Pfam" id="PF00701">
    <property type="entry name" value="DHDPS"/>
    <property type="match status" value="1"/>
</dbReference>
<name>V8QZ92_9BURK</name>
<dbReference type="SMART" id="SM01130">
    <property type="entry name" value="DHDPS"/>
    <property type="match status" value="1"/>
</dbReference>
<dbReference type="PATRIC" id="fig|1424334.3.peg.182"/>
<evidence type="ECO:0008006" key="8">
    <source>
        <dbReference type="Google" id="ProtNLM"/>
    </source>
</evidence>
<dbReference type="STRING" id="1424334.W822_00860"/>
<dbReference type="eggNOG" id="COG0329">
    <property type="taxonomic scope" value="Bacteria"/>
</dbReference>
<evidence type="ECO:0000256" key="4">
    <source>
        <dbReference type="PIRSR" id="PIRSR001365-1"/>
    </source>
</evidence>
<feature type="binding site" evidence="5">
    <location>
        <position position="206"/>
    </location>
    <ligand>
        <name>pyruvate</name>
        <dbReference type="ChEBI" id="CHEBI:15361"/>
    </ligand>
</feature>
<feature type="active site" description="Schiff-base intermediate with substrate" evidence="4">
    <location>
        <position position="164"/>
    </location>
</feature>
<comment type="caution">
    <text evidence="6">The sequence shown here is derived from an EMBL/GenBank/DDBJ whole genome shotgun (WGS) entry which is preliminary data.</text>
</comment>
<dbReference type="AlphaFoldDB" id="V8QZ92"/>
<evidence type="ECO:0000313" key="6">
    <source>
        <dbReference type="EMBL" id="ETF04630.1"/>
    </source>
</evidence>
<dbReference type="HOGENOM" id="CLU_049343_5_0_4"/>